<dbReference type="EMBL" id="FQXK01000019">
    <property type="protein sequence ID" value="SHI24246.1"/>
    <property type="molecule type" value="Genomic_DNA"/>
</dbReference>
<evidence type="ECO:0000313" key="1">
    <source>
        <dbReference type="EMBL" id="SHI24246.1"/>
    </source>
</evidence>
<gene>
    <name evidence="1" type="ORF">SAMN02745229_02323</name>
</gene>
<dbReference type="AlphaFoldDB" id="A0A1M5ZJ38"/>
<proteinExistence type="predicted"/>
<evidence type="ECO:0008006" key="3">
    <source>
        <dbReference type="Google" id="ProtNLM"/>
    </source>
</evidence>
<organism evidence="1 2">
    <name type="scientific">Butyrivibrio fibrisolvens DSM 3071</name>
    <dbReference type="NCBI Taxonomy" id="1121131"/>
    <lineage>
        <taxon>Bacteria</taxon>
        <taxon>Bacillati</taxon>
        <taxon>Bacillota</taxon>
        <taxon>Clostridia</taxon>
        <taxon>Lachnospirales</taxon>
        <taxon>Lachnospiraceae</taxon>
        <taxon>Butyrivibrio</taxon>
    </lineage>
</organism>
<evidence type="ECO:0000313" key="2">
    <source>
        <dbReference type="Proteomes" id="UP000184278"/>
    </source>
</evidence>
<name>A0A1M5ZJ38_BUTFI</name>
<dbReference type="STRING" id="1121131.SAMN02745229_02323"/>
<protein>
    <recommendedName>
        <fullName evidence="3">DUF4352 domain-containing protein</fullName>
    </recommendedName>
</protein>
<accession>A0A1M5ZJ38</accession>
<keyword evidence="2" id="KW-1185">Reference proteome</keyword>
<reference evidence="2" key="1">
    <citation type="submission" date="2016-11" db="EMBL/GenBank/DDBJ databases">
        <authorList>
            <person name="Varghese N."/>
            <person name="Submissions S."/>
        </authorList>
    </citation>
    <scope>NUCLEOTIDE SEQUENCE [LARGE SCALE GENOMIC DNA]</scope>
    <source>
        <strain evidence="2">DSM 3071</strain>
    </source>
</reference>
<dbReference type="GeneID" id="89510226"/>
<dbReference type="RefSeq" id="WP_073387925.1">
    <property type="nucleotide sequence ID" value="NZ_FQXK01000019.1"/>
</dbReference>
<dbReference type="Proteomes" id="UP000184278">
    <property type="component" value="Unassembled WGS sequence"/>
</dbReference>
<sequence length="141" mass="15511">MKKIVIVVLAVVIVICAAVMGFLTFGNSQKGSVEIIEDKSYLSDFVVQDGETKINCVLTFKNTSDKDITFSVKAHFTDDYESGLVSDEYVIGICEDTGEEHITIKAGETIEYKGVAFCSKNNGSEIKSDRLLPDLTIEEIE</sequence>
<dbReference type="OrthoDB" id="2055208at2"/>